<reference evidence="1 2" key="1">
    <citation type="submission" date="2008-11" db="EMBL/GenBank/DDBJ databases">
        <title>Draft genome sequence of Bacteroides pectinophilus (ATCC 43243).</title>
        <authorList>
            <person name="Sudarsanam P."/>
            <person name="Ley R."/>
            <person name="Guruge J."/>
            <person name="Turnbaugh P.J."/>
            <person name="Mahowald M."/>
            <person name="Liep D."/>
            <person name="Gordon J."/>
        </authorList>
    </citation>
    <scope>NUCLEOTIDE SEQUENCE [LARGE SCALE GENOMIC DNA]</scope>
    <source>
        <strain evidence="1 2">ATCC 43243</strain>
    </source>
</reference>
<comment type="caution">
    <text evidence="1">The sequence shown here is derived from an EMBL/GenBank/DDBJ whole genome shotgun (WGS) entry which is preliminary data.</text>
</comment>
<sequence length="53" mass="6222">MGYIKISIRIPKNQYTISTVLIICNKLSLNSNIKSIILCHVDGWHIIRQQERR</sequence>
<evidence type="ECO:0000313" key="1">
    <source>
        <dbReference type="EMBL" id="EEC55729.1"/>
    </source>
</evidence>
<evidence type="ECO:0000313" key="2">
    <source>
        <dbReference type="Proteomes" id="UP000003136"/>
    </source>
</evidence>
<dbReference type="EMBL" id="ABVQ01000037">
    <property type="protein sequence ID" value="EEC55729.1"/>
    <property type="molecule type" value="Genomic_DNA"/>
</dbReference>
<organism evidence="1 2">
    <name type="scientific">[Bacteroides] pectinophilus ATCC 43243</name>
    <dbReference type="NCBI Taxonomy" id="483218"/>
    <lineage>
        <taxon>Bacteria</taxon>
        <taxon>Bacillati</taxon>
        <taxon>Bacillota</taxon>
        <taxon>Clostridia</taxon>
        <taxon>Eubacteriales</taxon>
    </lineage>
</organism>
<protein>
    <submittedName>
        <fullName evidence="1">Uncharacterized protein</fullName>
    </submittedName>
</protein>
<gene>
    <name evidence="1" type="ORF">BACPEC_02226</name>
</gene>
<keyword evidence="2" id="KW-1185">Reference proteome</keyword>
<dbReference type="AlphaFoldDB" id="B7AU38"/>
<reference evidence="1 2" key="2">
    <citation type="submission" date="2008-11" db="EMBL/GenBank/DDBJ databases">
        <authorList>
            <person name="Fulton L."/>
            <person name="Clifton S."/>
            <person name="Fulton B."/>
            <person name="Xu J."/>
            <person name="Minx P."/>
            <person name="Pepin K.H."/>
            <person name="Johnson M."/>
            <person name="Bhonagiri V."/>
            <person name="Nash W.E."/>
            <person name="Mardis E.R."/>
            <person name="Wilson R.K."/>
        </authorList>
    </citation>
    <scope>NUCLEOTIDE SEQUENCE [LARGE SCALE GENOMIC DNA]</scope>
    <source>
        <strain evidence="1 2">ATCC 43243</strain>
    </source>
</reference>
<accession>B7AU38</accession>
<dbReference type="HOGENOM" id="CLU_3058641_0_0_9"/>
<dbReference type="STRING" id="483218.BACPEC_02226"/>
<name>B7AU38_9FIRM</name>
<proteinExistence type="predicted"/>
<dbReference type="Proteomes" id="UP000003136">
    <property type="component" value="Unassembled WGS sequence"/>
</dbReference>